<sequence length="450" mass="51122">MDSPMISLSPNNQSKPVYCTPNPVPNIPENNQVSLIDYRCAKIAAFTVEGRQLICLPQAFELFLKHLVGGLHTVYTKLKRLEITPVVCNVEQVRILRGLGAIQPGVNRCKLIAPKEFDILFEDCTNSSARPGRPSKRASLMPNDINISETMKRAHYDFVNDCVKSNDNLGTSFRLPYDDDKRFYLRNAIPQSGICPINPANFGFNSILPFGMSSYMMGLFPNNQALIKQLSNLPTISRMSNKEPSMLSKTTHSRMNNSFLNTSFIKYPNDVNQTHLFSPSTSHKSSNENIFCNNKTSEGFDNSFPMKNFEDGEFSTIFSSASTLNNIKSEQKEIPLINIKPKKTIFSIDSLVEEIHERPTNFSSPLKDDYSASIYGETIETDKCNFINNKERDIIRILMQNQMKTINDERSLHNFYEPLREFWLANSNGKSNHLQESVDWPILQEKNGKT</sequence>
<dbReference type="GO" id="GO:0005667">
    <property type="term" value="C:transcription regulator complex"/>
    <property type="evidence" value="ECO:0007669"/>
    <property type="project" value="TreeGrafter"/>
</dbReference>
<dbReference type="Gene3D" id="3.10.260.20">
    <property type="entry name" value="Ski"/>
    <property type="match status" value="1"/>
</dbReference>
<dbReference type="Pfam" id="PF02437">
    <property type="entry name" value="Ski_Sno_DHD"/>
    <property type="match status" value="1"/>
</dbReference>
<evidence type="ECO:0000256" key="2">
    <source>
        <dbReference type="ARBA" id="ARBA00023242"/>
    </source>
</evidence>
<evidence type="ECO:0000259" key="4">
    <source>
        <dbReference type="Pfam" id="PF02437"/>
    </source>
</evidence>
<proteinExistence type="evidence at transcript level"/>
<dbReference type="PANTHER" id="PTHR12577">
    <property type="entry name" value="DACHSHUND"/>
    <property type="match status" value="1"/>
</dbReference>
<organism evidence="5">
    <name type="scientific">Dendrocoelum lacteum</name>
    <dbReference type="NCBI Taxonomy" id="27895"/>
    <lineage>
        <taxon>Eukaryota</taxon>
        <taxon>Metazoa</taxon>
        <taxon>Spiralia</taxon>
        <taxon>Lophotrochozoa</taxon>
        <taxon>Platyhelminthes</taxon>
        <taxon>Rhabditophora</taxon>
        <taxon>Seriata</taxon>
        <taxon>Tricladida</taxon>
        <taxon>Continenticola</taxon>
        <taxon>Planarioidea</taxon>
        <taxon>Dendrocoelidae</taxon>
        <taxon>Dendrocoelum</taxon>
    </lineage>
</organism>
<dbReference type="InterPro" id="IPR037000">
    <property type="entry name" value="Ski_DNA-bd_sf"/>
</dbReference>
<feature type="domain" description="SKI/SNO/DAC" evidence="4">
    <location>
        <begin position="17"/>
        <end position="126"/>
    </location>
</feature>
<evidence type="ECO:0000256" key="3">
    <source>
        <dbReference type="ARBA" id="ARBA00038192"/>
    </source>
</evidence>
<keyword evidence="2" id="KW-0539">Nucleus</keyword>
<dbReference type="FunFam" id="3.10.260.20:FF:000001">
    <property type="entry name" value="Dachshund homolog 1"/>
    <property type="match status" value="1"/>
</dbReference>
<dbReference type="EMBL" id="GAKU01000007">
    <property type="protein sequence ID" value="JAA92630.1"/>
    <property type="molecule type" value="mRNA"/>
</dbReference>
<comment type="subcellular location">
    <subcellularLocation>
        <location evidence="1">Nucleus</location>
    </subcellularLocation>
</comment>
<protein>
    <submittedName>
        <fullName evidence="5">Dach</fullName>
    </submittedName>
</protein>
<dbReference type="SUPFAM" id="SSF46955">
    <property type="entry name" value="Putative DNA-binding domain"/>
    <property type="match status" value="1"/>
</dbReference>
<dbReference type="CDD" id="cd21081">
    <property type="entry name" value="DHD_Dac"/>
    <property type="match status" value="1"/>
</dbReference>
<name>T1DBP2_9PLAT</name>
<dbReference type="GO" id="GO:0000981">
    <property type="term" value="F:DNA-binding transcription factor activity, RNA polymerase II-specific"/>
    <property type="evidence" value="ECO:0007669"/>
    <property type="project" value="TreeGrafter"/>
</dbReference>
<dbReference type="InterPro" id="IPR009061">
    <property type="entry name" value="DNA-bd_dom_put_sf"/>
</dbReference>
<dbReference type="PANTHER" id="PTHR12577:SF6">
    <property type="entry name" value="DACHSHUND, ISOFORM B"/>
    <property type="match status" value="1"/>
</dbReference>
<dbReference type="AlphaFoldDB" id="T1DBP2"/>
<dbReference type="InterPro" id="IPR003380">
    <property type="entry name" value="SKI/SNO/DAC"/>
</dbReference>
<dbReference type="GO" id="GO:0000978">
    <property type="term" value="F:RNA polymerase II cis-regulatory region sequence-specific DNA binding"/>
    <property type="evidence" value="ECO:0007669"/>
    <property type="project" value="TreeGrafter"/>
</dbReference>
<reference evidence="5" key="1">
    <citation type="submission" date="2013-06" db="EMBL/GenBank/DDBJ databases">
        <title>Reactivating head regrowth in a regeneration deficient planarian species.</title>
        <authorList>
            <person name="Liu S.-Y."/>
            <person name="Brandl H."/>
            <person name="Henry I."/>
            <person name="Rink J."/>
        </authorList>
    </citation>
    <scope>NUCLEOTIDE SEQUENCE</scope>
</reference>
<accession>T1DBP2</accession>
<dbReference type="GO" id="GO:0005634">
    <property type="term" value="C:nucleus"/>
    <property type="evidence" value="ECO:0007669"/>
    <property type="project" value="UniProtKB-SubCell"/>
</dbReference>
<evidence type="ECO:0000313" key="5">
    <source>
        <dbReference type="EMBL" id="JAA92630.1"/>
    </source>
</evidence>
<comment type="similarity">
    <text evidence="3">Belongs to the DACH/dachshund family.</text>
</comment>
<dbReference type="InterPro" id="IPR052417">
    <property type="entry name" value="Dachshund_domain"/>
</dbReference>
<evidence type="ECO:0000256" key="1">
    <source>
        <dbReference type="ARBA" id="ARBA00004123"/>
    </source>
</evidence>